<name>A0A0E2Z122_9GAMM</name>
<dbReference type="InterPro" id="IPR013517">
    <property type="entry name" value="FG-GAP"/>
</dbReference>
<keyword evidence="1" id="KW-0732">Signal</keyword>
<organism evidence="5 6">
    <name type="scientific">Nitrosococcus oceani C-27</name>
    <dbReference type="NCBI Taxonomy" id="314279"/>
    <lineage>
        <taxon>Bacteria</taxon>
        <taxon>Pseudomonadati</taxon>
        <taxon>Pseudomonadota</taxon>
        <taxon>Gammaproteobacteria</taxon>
        <taxon>Chromatiales</taxon>
        <taxon>Chromatiaceae</taxon>
        <taxon>Nitrosococcus</taxon>
    </lineage>
</organism>
<keyword evidence="5" id="KW-0401">Integrin</keyword>
<dbReference type="PROSITE" id="PS51470">
    <property type="entry name" value="FG_GAP"/>
    <property type="match status" value="6"/>
</dbReference>
<dbReference type="Pfam" id="PF01839">
    <property type="entry name" value="FG-GAP"/>
    <property type="match status" value="6"/>
</dbReference>
<evidence type="ECO:0000313" key="6">
    <source>
        <dbReference type="Proteomes" id="UP000028839"/>
    </source>
</evidence>
<keyword evidence="4" id="KW-0325">Glycoprotein</keyword>
<dbReference type="Proteomes" id="UP000028839">
    <property type="component" value="Unassembled WGS sequence"/>
</dbReference>
<dbReference type="HOGENOM" id="CLU_012554_1_0_6"/>
<dbReference type="SMART" id="SM00191">
    <property type="entry name" value="Int_alpha"/>
    <property type="match status" value="7"/>
</dbReference>
<reference evidence="5 6" key="1">
    <citation type="submission" date="2014-07" db="EMBL/GenBank/DDBJ databases">
        <title>Comparative analysis of Nitrosococcus oceani genome inventories of strains from Pacific and Atlantic gyres.</title>
        <authorList>
            <person name="Lim C.K."/>
            <person name="Wang L."/>
            <person name="Sayavedra-Soto L.A."/>
            <person name="Klotz M.G."/>
        </authorList>
    </citation>
    <scope>NUCLEOTIDE SEQUENCE [LARGE SCALE GENOMIC DNA]</scope>
    <source>
        <strain evidence="5 6">C-27</strain>
    </source>
</reference>
<evidence type="ECO:0000256" key="2">
    <source>
        <dbReference type="ARBA" id="ARBA00022737"/>
    </source>
</evidence>
<evidence type="ECO:0000256" key="3">
    <source>
        <dbReference type="ARBA" id="ARBA00022801"/>
    </source>
</evidence>
<dbReference type="GO" id="GO:0016787">
    <property type="term" value="F:hydrolase activity"/>
    <property type="evidence" value="ECO:0007669"/>
    <property type="project" value="UniProtKB-KW"/>
</dbReference>
<dbReference type="InterPro" id="IPR028994">
    <property type="entry name" value="Integrin_alpha_N"/>
</dbReference>
<dbReference type="PANTHER" id="PTHR23221:SF7">
    <property type="entry name" value="PHOSPHATIDYLINOSITOL-GLYCAN-SPECIFIC PHOSPHOLIPASE D"/>
    <property type="match status" value="1"/>
</dbReference>
<dbReference type="SUPFAM" id="SSF69318">
    <property type="entry name" value="Integrin alpha N-terminal domain"/>
    <property type="match status" value="1"/>
</dbReference>
<dbReference type="InterPro" id="IPR000413">
    <property type="entry name" value="Integrin_alpha"/>
</dbReference>
<dbReference type="OrthoDB" id="5758889at2"/>
<dbReference type="GO" id="GO:0007229">
    <property type="term" value="P:integrin-mediated signaling pathway"/>
    <property type="evidence" value="ECO:0007669"/>
    <property type="project" value="UniProtKB-KW"/>
</dbReference>
<keyword evidence="2" id="KW-0677">Repeat</keyword>
<comment type="caution">
    <text evidence="5">The sequence shown here is derived from an EMBL/GenBank/DDBJ whole genome shotgun (WGS) entry which is preliminary data.</text>
</comment>
<accession>A0A0E2Z122</accession>
<proteinExistence type="predicted"/>
<gene>
    <name evidence="5" type="ORF">IB75_09360</name>
</gene>
<dbReference type="Gene3D" id="2.130.10.130">
    <property type="entry name" value="Integrin alpha, N-terminal"/>
    <property type="match status" value="4"/>
</dbReference>
<dbReference type="PRINTS" id="PR01185">
    <property type="entry name" value="INTEGRINA"/>
</dbReference>
<evidence type="ECO:0000313" key="5">
    <source>
        <dbReference type="EMBL" id="KFI19348.1"/>
    </source>
</evidence>
<dbReference type="PANTHER" id="PTHR23221">
    <property type="entry name" value="GLYCOSYLPHOSPHATIDYLINOSITOL PHOSPHOLIPASE D"/>
    <property type="match status" value="1"/>
</dbReference>
<dbReference type="GO" id="GO:0007155">
    <property type="term" value="P:cell adhesion"/>
    <property type="evidence" value="ECO:0007669"/>
    <property type="project" value="InterPro"/>
</dbReference>
<sequence length="640" mass="62958">MTCNRSSRISSFPQPHALSLAVRQALTPRHASFWAGGVLIAGLSMGVQAQTLTLSDLDGHNGFVIHGASLNSSPGIAVSGVGDVNGDGIDDLIIGIPGADSGNGFSGASYVVFGSSGGLGPSLELSSLDGSNGFAIKGVGAFDNAGIAVSGVGDVNGDGIDDLIVGAPGVDSNGSGSGAGYVVFGSSGGFGPSLELSSLDGSNGFAINGAGAFENAGISVSGAGDVNGDGLSDLIMGAYGASPNGSGSGAGYVVFGSSGGFGPSLELSGLDGSNGFAINGVGAFDSAGISVSGAGDVNGDGIDDLIVGAPDAYTNSGTSGAGYVVFGSRRGFAPSLELLNLNGNNGFAINGVDIFDNAGISVSGMGDINGDGLGDLIVGAYGAGPNGRASGASYVVFGSRSGFAPSLELSSLNGSNGFAIVGANPRDASGISVSGVGDVSGDGLNDFLIGAPGAAPNGNFSGASYVVFGNSVGFGTSLELADLDGNNGFVINGANAGEASGFSVSGAGDVDGDGADDFIIGAYRSGTSYVVFGTSATDIAQSMLMEVSNIVSDLPAESFSGPESLDKINNKMSKAADESQREGVLFFVEKLIRGNDGCALRGAPDPLGDLEKEDWIMNCDDQTRVYDKLIEARDILTPLF</sequence>
<evidence type="ECO:0000256" key="1">
    <source>
        <dbReference type="ARBA" id="ARBA00022729"/>
    </source>
</evidence>
<dbReference type="EMBL" id="JPGN01000055">
    <property type="protein sequence ID" value="KFI19348.1"/>
    <property type="molecule type" value="Genomic_DNA"/>
</dbReference>
<dbReference type="AlphaFoldDB" id="A0A0E2Z122"/>
<protein>
    <submittedName>
        <fullName evidence="5">Integrin</fullName>
    </submittedName>
</protein>
<evidence type="ECO:0000256" key="4">
    <source>
        <dbReference type="ARBA" id="ARBA00023180"/>
    </source>
</evidence>
<keyword evidence="3" id="KW-0378">Hydrolase</keyword>
<dbReference type="GO" id="GO:0008305">
    <property type="term" value="C:integrin complex"/>
    <property type="evidence" value="ECO:0007669"/>
    <property type="project" value="InterPro"/>
</dbReference>
<dbReference type="InterPro" id="IPR013519">
    <property type="entry name" value="Int_alpha_beta-p"/>
</dbReference>